<evidence type="ECO:0000313" key="5">
    <source>
        <dbReference type="EMBL" id="NEX78503.1"/>
    </source>
</evidence>
<feature type="signal peptide" evidence="4">
    <location>
        <begin position="1"/>
        <end position="22"/>
    </location>
</feature>
<evidence type="ECO:0000256" key="2">
    <source>
        <dbReference type="ARBA" id="ARBA00022448"/>
    </source>
</evidence>
<dbReference type="Gene3D" id="3.40.190.10">
    <property type="entry name" value="Periplasmic binding protein-like II"/>
    <property type="match status" value="2"/>
</dbReference>
<dbReference type="InterPro" id="IPR050490">
    <property type="entry name" value="Bact_solute-bd_prot1"/>
</dbReference>
<name>A0A6B3TNR2_9BACI</name>
<dbReference type="InterPro" id="IPR006061">
    <property type="entry name" value="SBP_1_CS"/>
</dbReference>
<evidence type="ECO:0000256" key="3">
    <source>
        <dbReference type="ARBA" id="ARBA00022729"/>
    </source>
</evidence>
<evidence type="ECO:0000256" key="1">
    <source>
        <dbReference type="ARBA" id="ARBA00008520"/>
    </source>
</evidence>
<dbReference type="PROSITE" id="PS51257">
    <property type="entry name" value="PROKAR_LIPOPROTEIN"/>
    <property type="match status" value="1"/>
</dbReference>
<organism evidence="5 6">
    <name type="scientific">Neobacillus thermocopriae</name>
    <dbReference type="NCBI Taxonomy" id="1215031"/>
    <lineage>
        <taxon>Bacteria</taxon>
        <taxon>Bacillati</taxon>
        <taxon>Bacillota</taxon>
        <taxon>Bacilli</taxon>
        <taxon>Bacillales</taxon>
        <taxon>Bacillaceae</taxon>
        <taxon>Neobacillus</taxon>
    </lineage>
</organism>
<dbReference type="PANTHER" id="PTHR43649">
    <property type="entry name" value="ARABINOSE-BINDING PROTEIN-RELATED"/>
    <property type="match status" value="1"/>
</dbReference>
<gene>
    <name evidence="5" type="ORF">G4Z05_06285</name>
</gene>
<dbReference type="SUPFAM" id="SSF53850">
    <property type="entry name" value="Periplasmic binding protein-like II"/>
    <property type="match status" value="1"/>
</dbReference>
<keyword evidence="3 4" id="KW-0732">Signal</keyword>
<dbReference type="GO" id="GO:0055085">
    <property type="term" value="P:transmembrane transport"/>
    <property type="evidence" value="ECO:0007669"/>
    <property type="project" value="InterPro"/>
</dbReference>
<dbReference type="PROSITE" id="PS01037">
    <property type="entry name" value="SBP_BACTERIAL_1"/>
    <property type="match status" value="1"/>
</dbReference>
<evidence type="ECO:0000256" key="4">
    <source>
        <dbReference type="SAM" id="SignalP"/>
    </source>
</evidence>
<accession>A0A6B3TNR2</accession>
<evidence type="ECO:0000313" key="6">
    <source>
        <dbReference type="Proteomes" id="UP000481621"/>
    </source>
</evidence>
<dbReference type="InterPro" id="IPR006059">
    <property type="entry name" value="SBP"/>
</dbReference>
<protein>
    <submittedName>
        <fullName evidence="5">Carbohydrate ABC transporter substrate-binding protein</fullName>
    </submittedName>
</protein>
<dbReference type="Proteomes" id="UP000481621">
    <property type="component" value="Unassembled WGS sequence"/>
</dbReference>
<comment type="similarity">
    <text evidence="1">Belongs to the bacterial solute-binding protein 1 family.</text>
</comment>
<sequence length="432" mass="47884">MKGKKWYAGLLSTLLASSVVLGACGGTGDDKEKASSGEKVTVDIFQFKVEFKKQFEDLVKQYEKEHPDIKINVKTVGGGNDYGAALKAAFSSGDEPDIFNVGGPSDVQNYREYLADLSETKAAKAALEGTLDSVKDGEEVLGLPFNQEGYGYIYNKKVFKKAGIDPASIKTYEDLEKAVKTLDSKKKELGIEAVFALAAKEQWVIGNHLANVFMAPDFNHSVVEAFNAKSAPFTKSEELKRMLDLQAKYSVQPVLSLDYSQQVEQLFSLGKVAMIQQGNWTYNSIYDIDPEFAEKNIGFVPIPVEGFEGKLPVGVPMYWAVNKKSDEKEVTAAKEFLDWMYTSDAGKKAVLEDFKFIPAYEGYDTSKIADPLSKEIYKYASEGNTIGWVFLGSPTGWQEGVLAVNMQKYLSGESTWDEAIKKAQEAWEKSRQ</sequence>
<dbReference type="EMBL" id="JAAIUV010000007">
    <property type="protein sequence ID" value="NEX78503.1"/>
    <property type="molecule type" value="Genomic_DNA"/>
</dbReference>
<dbReference type="AlphaFoldDB" id="A0A6B3TNR2"/>
<dbReference type="RefSeq" id="WP_163251029.1">
    <property type="nucleotide sequence ID" value="NZ_JAAIUV010000007.1"/>
</dbReference>
<dbReference type="PANTHER" id="PTHR43649:SF12">
    <property type="entry name" value="DIACETYLCHITOBIOSE BINDING PROTEIN DASA"/>
    <property type="match status" value="1"/>
</dbReference>
<comment type="caution">
    <text evidence="5">The sequence shown here is derived from an EMBL/GenBank/DDBJ whole genome shotgun (WGS) entry which is preliminary data.</text>
</comment>
<keyword evidence="2" id="KW-0813">Transport</keyword>
<feature type="chain" id="PRO_5039643857" evidence="4">
    <location>
        <begin position="23"/>
        <end position="432"/>
    </location>
</feature>
<keyword evidence="6" id="KW-1185">Reference proteome</keyword>
<dbReference type="Pfam" id="PF01547">
    <property type="entry name" value="SBP_bac_1"/>
    <property type="match status" value="1"/>
</dbReference>
<reference evidence="5" key="1">
    <citation type="submission" date="2020-02" db="EMBL/GenBank/DDBJ databases">
        <title>Bacillus sedimentmangrovi sp. nov., isolated from sediment of the mangrove ecosystem.</title>
        <authorList>
            <person name="Liu G."/>
        </authorList>
    </citation>
    <scope>NUCLEOTIDE SEQUENCE [LARGE SCALE GENOMIC DNA]</scope>
    <source>
        <strain evidence="5">SgZ-7</strain>
    </source>
</reference>
<proteinExistence type="inferred from homology"/>